<evidence type="ECO:0000313" key="2">
    <source>
        <dbReference type="EMBL" id="KAK3170121.1"/>
    </source>
</evidence>
<feature type="compositionally biased region" description="Polar residues" evidence="1">
    <location>
        <begin position="114"/>
        <end position="128"/>
    </location>
</feature>
<sequence>MGDGKLRAAVPSPSGLCVFLNNVDAKELNAALLRHKKLMREYPRNGEGVEAFVDASDTGYTDNNESEVKALETTATRARSLNGNGGIHGGSVPNGHVNGTNGVKEKLANGSVDDLTNGSNGYTNGSRA</sequence>
<organism evidence="2 3">
    <name type="scientific">Lepraria neglecta</name>
    <dbReference type="NCBI Taxonomy" id="209136"/>
    <lineage>
        <taxon>Eukaryota</taxon>
        <taxon>Fungi</taxon>
        <taxon>Dikarya</taxon>
        <taxon>Ascomycota</taxon>
        <taxon>Pezizomycotina</taxon>
        <taxon>Lecanoromycetes</taxon>
        <taxon>OSLEUM clade</taxon>
        <taxon>Lecanoromycetidae</taxon>
        <taxon>Lecanorales</taxon>
        <taxon>Lecanorineae</taxon>
        <taxon>Stereocaulaceae</taxon>
        <taxon>Lepraria</taxon>
    </lineage>
</organism>
<keyword evidence="3" id="KW-1185">Reference proteome</keyword>
<dbReference type="Proteomes" id="UP001276659">
    <property type="component" value="Unassembled WGS sequence"/>
</dbReference>
<evidence type="ECO:0000256" key="1">
    <source>
        <dbReference type="SAM" id="MobiDB-lite"/>
    </source>
</evidence>
<dbReference type="AlphaFoldDB" id="A0AAD9Z390"/>
<dbReference type="Gene3D" id="1.20.1090.10">
    <property type="entry name" value="Dehydroquinate synthase-like - alpha domain"/>
    <property type="match status" value="1"/>
</dbReference>
<dbReference type="EMBL" id="JASNWA010000009">
    <property type="protein sequence ID" value="KAK3170121.1"/>
    <property type="molecule type" value="Genomic_DNA"/>
</dbReference>
<evidence type="ECO:0000313" key="3">
    <source>
        <dbReference type="Proteomes" id="UP001276659"/>
    </source>
</evidence>
<proteinExistence type="predicted"/>
<feature type="region of interest" description="Disordered" evidence="1">
    <location>
        <begin position="80"/>
        <end position="128"/>
    </location>
</feature>
<gene>
    <name evidence="2" type="ORF">OEA41_009507</name>
</gene>
<comment type="caution">
    <text evidence="2">The sequence shown here is derived from an EMBL/GenBank/DDBJ whole genome shotgun (WGS) entry which is preliminary data.</text>
</comment>
<reference evidence="2" key="1">
    <citation type="submission" date="2022-11" db="EMBL/GenBank/DDBJ databases">
        <title>Chromosomal genome sequence assembly and mating type (MAT) locus characterization of the leprose asexual lichenized fungus Lepraria neglecta (Nyl.) Erichsen.</title>
        <authorList>
            <person name="Allen J.L."/>
            <person name="Pfeffer B."/>
        </authorList>
    </citation>
    <scope>NUCLEOTIDE SEQUENCE</scope>
    <source>
        <strain evidence="2">Allen 5258</strain>
    </source>
</reference>
<protein>
    <submittedName>
        <fullName evidence="2">Uncharacterized protein</fullName>
    </submittedName>
</protein>
<accession>A0AAD9Z390</accession>
<name>A0AAD9Z390_9LECA</name>